<dbReference type="GO" id="GO:0019899">
    <property type="term" value="F:enzyme binding"/>
    <property type="evidence" value="ECO:0007669"/>
    <property type="project" value="UniProtKB-UniRule"/>
</dbReference>
<keyword evidence="1 2" id="KW-0963">Cytoplasm</keyword>
<evidence type="ECO:0000256" key="3">
    <source>
        <dbReference type="PIRSR" id="PIRSR605493-1"/>
    </source>
</evidence>
<dbReference type="GO" id="GO:0005829">
    <property type="term" value="C:cytosol"/>
    <property type="evidence" value="ECO:0007669"/>
    <property type="project" value="TreeGrafter"/>
</dbReference>
<name>A0A376MN01_ECOLX</name>
<dbReference type="PANTHER" id="PTHR33254">
    <property type="entry name" value="4-HYDROXY-4-METHYL-2-OXOGLUTARATE ALDOLASE 3-RELATED"/>
    <property type="match status" value="1"/>
</dbReference>
<dbReference type="SUPFAM" id="SSF89562">
    <property type="entry name" value="RraA-like"/>
    <property type="match status" value="1"/>
</dbReference>
<comment type="subcellular location">
    <subcellularLocation>
        <location evidence="2">Cytoplasm</location>
    </subcellularLocation>
</comment>
<dbReference type="Proteomes" id="UP000254817">
    <property type="component" value="Unassembled WGS sequence"/>
</dbReference>
<dbReference type="NCBIfam" id="NF006875">
    <property type="entry name" value="PRK09372.1"/>
    <property type="match status" value="1"/>
</dbReference>
<proteinExistence type="inferred from homology"/>
<evidence type="ECO:0000313" key="5">
    <source>
        <dbReference type="Proteomes" id="UP000254817"/>
    </source>
</evidence>
<comment type="function">
    <text evidence="2">Globally modulates RNA abundance by binding to RNase E (Rne) and regulating its endonucleolytic activity. Can modulate Rne action in a substrate-dependent manner by altering the composition of the degradosome. Modulates RNA-binding and helicase activities of the degradosome.</text>
</comment>
<dbReference type="HAMAP" id="MF_00471">
    <property type="entry name" value="RraA"/>
    <property type="match status" value="1"/>
</dbReference>
<protein>
    <recommendedName>
        <fullName evidence="2">Regulator of ribonuclease activity A</fullName>
    </recommendedName>
</protein>
<dbReference type="NCBIfam" id="TIGR02998">
    <property type="entry name" value="RraA_entero"/>
    <property type="match status" value="1"/>
</dbReference>
<accession>A0A376MN01</accession>
<reference evidence="4 5" key="1">
    <citation type="submission" date="2018-06" db="EMBL/GenBank/DDBJ databases">
        <authorList>
            <consortium name="Pathogen Informatics"/>
            <person name="Doyle S."/>
        </authorList>
    </citation>
    <scope>NUCLEOTIDE SEQUENCE [LARGE SCALE GENOMIC DNA]</scope>
    <source>
        <strain evidence="4 5">NCTC11112</strain>
    </source>
</reference>
<dbReference type="AlphaFoldDB" id="A0A376MN01"/>
<organism evidence="4 5">
    <name type="scientific">Escherichia coli</name>
    <dbReference type="NCBI Taxonomy" id="562"/>
    <lineage>
        <taxon>Bacteria</taxon>
        <taxon>Pseudomonadati</taxon>
        <taxon>Pseudomonadota</taxon>
        <taxon>Gammaproteobacteria</taxon>
        <taxon>Enterobacterales</taxon>
        <taxon>Enterobacteriaceae</taxon>
        <taxon>Escherichia</taxon>
    </lineage>
</organism>
<dbReference type="GO" id="GO:0060698">
    <property type="term" value="F:endoribonuclease inhibitor activity"/>
    <property type="evidence" value="ECO:0007669"/>
    <property type="project" value="UniProtKB-UniRule"/>
</dbReference>
<dbReference type="FunFam" id="3.50.30.40:FF:000001">
    <property type="entry name" value="Regulator of ribonuclease activity A"/>
    <property type="match status" value="1"/>
</dbReference>
<dbReference type="Pfam" id="PF03737">
    <property type="entry name" value="RraA-like"/>
    <property type="match status" value="1"/>
</dbReference>
<dbReference type="Gene3D" id="3.50.30.40">
    <property type="entry name" value="Ribonuclease E inhibitor RraA/RraA-like"/>
    <property type="match status" value="1"/>
</dbReference>
<dbReference type="PANTHER" id="PTHR33254:SF29">
    <property type="entry name" value="REGULATOR OF RIBONUCLEASE ACTIVITY A"/>
    <property type="match status" value="1"/>
</dbReference>
<dbReference type="InterPro" id="IPR005493">
    <property type="entry name" value="RraA/RraA-like"/>
</dbReference>
<dbReference type="EMBL" id="UGAW01000001">
    <property type="protein sequence ID" value="STG51723.1"/>
    <property type="molecule type" value="Genomic_DNA"/>
</dbReference>
<dbReference type="CDD" id="cd16841">
    <property type="entry name" value="RraA_family"/>
    <property type="match status" value="1"/>
</dbReference>
<evidence type="ECO:0000256" key="2">
    <source>
        <dbReference type="HAMAP-Rule" id="MF_00471"/>
    </source>
</evidence>
<comment type="similarity">
    <text evidence="2">Belongs to the RraA family.</text>
</comment>
<evidence type="ECO:0000256" key="1">
    <source>
        <dbReference type="ARBA" id="ARBA00022490"/>
    </source>
</evidence>
<dbReference type="InterPro" id="IPR014339">
    <property type="entry name" value="RraA_gpbac"/>
</dbReference>
<dbReference type="GO" id="GO:1902369">
    <property type="term" value="P:negative regulation of RNA catabolic process"/>
    <property type="evidence" value="ECO:0007669"/>
    <property type="project" value="TreeGrafter"/>
</dbReference>
<dbReference type="InterPro" id="IPR010203">
    <property type="entry name" value="RraA"/>
</dbReference>
<evidence type="ECO:0000313" key="4">
    <source>
        <dbReference type="EMBL" id="STG51723.1"/>
    </source>
</evidence>
<gene>
    <name evidence="2 4" type="primary">rraA</name>
    <name evidence="4" type="ORF">NCTC11112_02186</name>
</gene>
<dbReference type="InterPro" id="IPR036704">
    <property type="entry name" value="RraA/RraA-like_sf"/>
</dbReference>
<comment type="subunit">
    <text evidence="2">Homotrimer. Binds to both RNA-binding sites in the C-terminal region of Rne and to RhlB.</text>
</comment>
<dbReference type="NCBIfam" id="TIGR01935">
    <property type="entry name" value="NOT-MenG"/>
    <property type="match status" value="1"/>
</dbReference>
<sequence>MKYDTSELCDIYQEDVNVVEPLFSNFGGRASFGGQIITVKCFEDNGLLYDLLEQNGRGRVLVVDGGGSVRRALVDAELARLAVQNEWEGLVIYGAVRQVDDLEELDIGIQAMAAIPVGAAGEGIGESDVRVNFGGVTFFSGDHLYADNTGIILSEIRWILNDRKGTARCLFSALPLGLHSKEITRKKKRNQTSSMRPSRACRRSCQPFCCSFRWLFSRSSSSR</sequence>
<feature type="binding site" evidence="3">
    <location>
        <position position="97"/>
    </location>
    <ligand>
        <name>substrate</name>
    </ligand>
</feature>